<dbReference type="OrthoDB" id="359414at2"/>
<dbReference type="Proteomes" id="UP000283077">
    <property type="component" value="Unassembled WGS sequence"/>
</dbReference>
<evidence type="ECO:0000259" key="1">
    <source>
        <dbReference type="PROSITE" id="PS51186"/>
    </source>
</evidence>
<evidence type="ECO:0000313" key="2">
    <source>
        <dbReference type="EMBL" id="RVU40894.1"/>
    </source>
</evidence>
<organism evidence="2 3">
    <name type="scientific">Rheinheimera riviphila</name>
    <dbReference type="NCBI Taxonomy" id="1834037"/>
    <lineage>
        <taxon>Bacteria</taxon>
        <taxon>Pseudomonadati</taxon>
        <taxon>Pseudomonadota</taxon>
        <taxon>Gammaproteobacteria</taxon>
        <taxon>Chromatiales</taxon>
        <taxon>Chromatiaceae</taxon>
        <taxon>Rheinheimera</taxon>
    </lineage>
</organism>
<comment type="caution">
    <text evidence="2">The sequence shown here is derived from an EMBL/GenBank/DDBJ whole genome shotgun (WGS) entry which is preliminary data.</text>
</comment>
<dbReference type="PROSITE" id="PS51186">
    <property type="entry name" value="GNAT"/>
    <property type="match status" value="1"/>
</dbReference>
<sequence>MLLIRLMQSTDLPAVIKLQDRCYAAELFEPADVVVTRFKNCAETCWVALYQDKLWGYLFTYPSTAGKIGALAEDFQPVAAADCLYLHDMAVSSDARGQGVARALLQQAEQYALSKQFCCLALVAVQNSTSYWQQQGFAPLATTTAEQQLLLASYTGQQAQYLQKTL</sequence>
<keyword evidence="3" id="KW-1185">Reference proteome</keyword>
<protein>
    <submittedName>
        <fullName evidence="2">GNAT family N-acetyltransferase</fullName>
    </submittedName>
</protein>
<reference evidence="2 3" key="1">
    <citation type="submission" date="2019-01" db="EMBL/GenBank/DDBJ databases">
        <authorList>
            <person name="Chen W.-M."/>
        </authorList>
    </citation>
    <scope>NUCLEOTIDE SEQUENCE [LARGE SCALE GENOMIC DNA]</scope>
    <source>
        <strain evidence="2 3">KYPC3</strain>
    </source>
</reference>
<dbReference type="Pfam" id="PF00583">
    <property type="entry name" value="Acetyltransf_1"/>
    <property type="match status" value="1"/>
</dbReference>
<dbReference type="RefSeq" id="WP_127697903.1">
    <property type="nucleotide sequence ID" value="NZ_SACS01000003.1"/>
</dbReference>
<dbReference type="AlphaFoldDB" id="A0A437R279"/>
<accession>A0A437R279</accession>
<dbReference type="Gene3D" id="3.40.630.30">
    <property type="match status" value="1"/>
</dbReference>
<dbReference type="EMBL" id="SACS01000003">
    <property type="protein sequence ID" value="RVU40894.1"/>
    <property type="molecule type" value="Genomic_DNA"/>
</dbReference>
<proteinExistence type="predicted"/>
<dbReference type="GO" id="GO:0016747">
    <property type="term" value="F:acyltransferase activity, transferring groups other than amino-acyl groups"/>
    <property type="evidence" value="ECO:0007669"/>
    <property type="project" value="InterPro"/>
</dbReference>
<dbReference type="InterPro" id="IPR016181">
    <property type="entry name" value="Acyl_CoA_acyltransferase"/>
</dbReference>
<gene>
    <name evidence="2" type="ORF">EOE67_04795</name>
</gene>
<evidence type="ECO:0000313" key="3">
    <source>
        <dbReference type="Proteomes" id="UP000283077"/>
    </source>
</evidence>
<feature type="domain" description="N-acetyltransferase" evidence="1">
    <location>
        <begin position="2"/>
        <end position="166"/>
    </location>
</feature>
<dbReference type="SUPFAM" id="SSF55729">
    <property type="entry name" value="Acyl-CoA N-acyltransferases (Nat)"/>
    <property type="match status" value="1"/>
</dbReference>
<keyword evidence="2" id="KW-0808">Transferase</keyword>
<dbReference type="CDD" id="cd04301">
    <property type="entry name" value="NAT_SF"/>
    <property type="match status" value="1"/>
</dbReference>
<name>A0A437R279_9GAMM</name>
<dbReference type="InterPro" id="IPR000182">
    <property type="entry name" value="GNAT_dom"/>
</dbReference>